<dbReference type="PANTHER" id="PTHR43619:SF2">
    <property type="entry name" value="S-ADENOSYL-L-METHIONINE-DEPENDENT METHYLTRANSFERASES SUPERFAMILY PROTEIN"/>
    <property type="match status" value="1"/>
</dbReference>
<dbReference type="InterPro" id="IPR029063">
    <property type="entry name" value="SAM-dependent_MTases_sf"/>
</dbReference>
<dbReference type="SUPFAM" id="SSF53335">
    <property type="entry name" value="S-adenosyl-L-methionine-dependent methyltransferases"/>
    <property type="match status" value="1"/>
</dbReference>
<sequence length="313" mass="35268">MGCVEAFPVTYYINMHPSLICTSKRKLCVSTAKLNGDNDPLLLAATASASLRHQETLRPEPLFLDPYAGCFVPHNSPKDVIQDLHPYCLATKFIDDKLLHTVSLIDGLKQLILLTDGMDTRPYRLQLPSSILIFDISPESVFRIAAEKLKGVGAKMPKGCIFYHIPLESSDIEQAMQFKGYNGSRPSIWALQGFPVMTLANFEEVLSMISSLAMKGSLFVGELPACVAETDIEIKSNTRQWVDKLFMSKGFRVEIINYKGFAERSGKDFVSGHYNNILFVAEQLLHSDDQMESWRREFQRIENEGDEEGFEEL</sequence>
<accession>A0A445FJM1</accession>
<dbReference type="SMR" id="A0A445FJM1"/>
<dbReference type="Gramene" id="XM_028361641.1">
    <property type="protein sequence ID" value="XP_028217442.1"/>
    <property type="gene ID" value="LOC114399451"/>
</dbReference>
<dbReference type="Pfam" id="PF04072">
    <property type="entry name" value="LCM"/>
    <property type="match status" value="1"/>
</dbReference>
<evidence type="ECO:0000256" key="1">
    <source>
        <dbReference type="ARBA" id="ARBA00022603"/>
    </source>
</evidence>
<dbReference type="AlphaFoldDB" id="A0A445FJM1"/>
<evidence type="ECO:0000313" key="4">
    <source>
        <dbReference type="Proteomes" id="UP000289340"/>
    </source>
</evidence>
<keyword evidence="4" id="KW-1185">Reference proteome</keyword>
<dbReference type="GO" id="GO:0008168">
    <property type="term" value="F:methyltransferase activity"/>
    <property type="evidence" value="ECO:0007669"/>
    <property type="project" value="UniProtKB-KW"/>
</dbReference>
<organism evidence="3 4">
    <name type="scientific">Glycine soja</name>
    <name type="common">Wild soybean</name>
    <dbReference type="NCBI Taxonomy" id="3848"/>
    <lineage>
        <taxon>Eukaryota</taxon>
        <taxon>Viridiplantae</taxon>
        <taxon>Streptophyta</taxon>
        <taxon>Embryophyta</taxon>
        <taxon>Tracheophyta</taxon>
        <taxon>Spermatophyta</taxon>
        <taxon>Magnoliopsida</taxon>
        <taxon>eudicotyledons</taxon>
        <taxon>Gunneridae</taxon>
        <taxon>Pentapetalae</taxon>
        <taxon>rosids</taxon>
        <taxon>fabids</taxon>
        <taxon>Fabales</taxon>
        <taxon>Fabaceae</taxon>
        <taxon>Papilionoideae</taxon>
        <taxon>50 kb inversion clade</taxon>
        <taxon>NPAAA clade</taxon>
        <taxon>indigoferoid/millettioid clade</taxon>
        <taxon>Phaseoleae</taxon>
        <taxon>Glycine</taxon>
        <taxon>Glycine subgen. Soja</taxon>
    </lineage>
</organism>
<keyword evidence="1 3" id="KW-0489">Methyltransferase</keyword>
<protein>
    <submittedName>
        <fullName evidence="3">Putative S-adenosyl-L-methionine-dependent methyltransferase</fullName>
    </submittedName>
</protein>
<name>A0A445FJM1_GLYSO</name>
<reference evidence="3 4" key="1">
    <citation type="submission" date="2018-09" db="EMBL/GenBank/DDBJ databases">
        <title>A high-quality reference genome of wild soybean provides a powerful tool to mine soybean genomes.</title>
        <authorList>
            <person name="Xie M."/>
            <person name="Chung C.Y.L."/>
            <person name="Li M.-W."/>
            <person name="Wong F.-L."/>
            <person name="Chan T.-F."/>
            <person name="Lam H.-M."/>
        </authorList>
    </citation>
    <scope>NUCLEOTIDE SEQUENCE [LARGE SCALE GENOMIC DNA]</scope>
    <source>
        <strain evidence="4">cv. W05</strain>
        <tissue evidence="3">Hypocotyl of etiolated seedlings</tissue>
    </source>
</reference>
<proteinExistence type="predicted"/>
<dbReference type="EMBL" id="QZWG01000019">
    <property type="protein sequence ID" value="RZB49027.1"/>
    <property type="molecule type" value="Genomic_DNA"/>
</dbReference>
<gene>
    <name evidence="3" type="ORF">D0Y65_052147</name>
</gene>
<dbReference type="PANTHER" id="PTHR43619">
    <property type="entry name" value="S-ADENOSYL-L-METHIONINE-DEPENDENT METHYLTRANSFERASE YKTD-RELATED"/>
    <property type="match status" value="1"/>
</dbReference>
<dbReference type="Gene3D" id="3.40.50.150">
    <property type="entry name" value="Vaccinia Virus protein VP39"/>
    <property type="match status" value="1"/>
</dbReference>
<dbReference type="GO" id="GO:0032259">
    <property type="term" value="P:methylation"/>
    <property type="evidence" value="ECO:0007669"/>
    <property type="project" value="UniProtKB-KW"/>
</dbReference>
<dbReference type="Proteomes" id="UP000289340">
    <property type="component" value="Chromosome 19"/>
</dbReference>
<evidence type="ECO:0000313" key="3">
    <source>
        <dbReference type="EMBL" id="RZB49027.1"/>
    </source>
</evidence>
<evidence type="ECO:0000256" key="2">
    <source>
        <dbReference type="ARBA" id="ARBA00022679"/>
    </source>
</evidence>
<keyword evidence="2 3" id="KW-0808">Transferase</keyword>
<dbReference type="InterPro" id="IPR007213">
    <property type="entry name" value="Ppm1/Ppm2/Tcmp"/>
</dbReference>
<comment type="caution">
    <text evidence="3">The sequence shown here is derived from an EMBL/GenBank/DDBJ whole genome shotgun (WGS) entry which is preliminary data.</text>
</comment>